<dbReference type="AlphaFoldDB" id="A0A1E1MVX8"/>
<sequence length="108" mass="12179">MFRTIRSLPEKSEIRHLSTGWTFWCLGSMYLQFSNLETASVVINKSQTNPCDHASPDTLHIQPDSAHIIPLQHPLDCLQTLTHKNISFVVRKSLAKIGRLEDAGDIPL</sequence>
<evidence type="ECO:0000313" key="1">
    <source>
        <dbReference type="EMBL" id="CZT53208.1"/>
    </source>
</evidence>
<reference evidence="2" key="1">
    <citation type="submission" date="2016-03" db="EMBL/GenBank/DDBJ databases">
        <authorList>
            <person name="Guldener U."/>
        </authorList>
    </citation>
    <scope>NUCLEOTIDE SEQUENCE [LARGE SCALE GENOMIC DNA]</scope>
</reference>
<evidence type="ECO:0000313" key="2">
    <source>
        <dbReference type="Proteomes" id="UP000177625"/>
    </source>
</evidence>
<dbReference type="EMBL" id="FJVC01000692">
    <property type="protein sequence ID" value="CZT53208.1"/>
    <property type="molecule type" value="Genomic_DNA"/>
</dbReference>
<dbReference type="Proteomes" id="UP000177625">
    <property type="component" value="Unassembled WGS sequence"/>
</dbReference>
<keyword evidence="2" id="KW-1185">Reference proteome</keyword>
<organism evidence="1 2">
    <name type="scientific">Rhynchosporium secalis</name>
    <name type="common">Barley scald fungus</name>
    <dbReference type="NCBI Taxonomy" id="38038"/>
    <lineage>
        <taxon>Eukaryota</taxon>
        <taxon>Fungi</taxon>
        <taxon>Dikarya</taxon>
        <taxon>Ascomycota</taxon>
        <taxon>Pezizomycotina</taxon>
        <taxon>Leotiomycetes</taxon>
        <taxon>Helotiales</taxon>
        <taxon>Ploettnerulaceae</taxon>
        <taxon>Rhynchosporium</taxon>
    </lineage>
</organism>
<gene>
    <name evidence="1" type="ORF">RSE6_14676</name>
</gene>
<accession>A0A1E1MVX8</accession>
<protein>
    <submittedName>
        <fullName evidence="1">Uncharacterized protein</fullName>
    </submittedName>
</protein>
<proteinExistence type="predicted"/>
<name>A0A1E1MVX8_RHYSE</name>